<dbReference type="PANTHER" id="PTHR48249">
    <property type="entry name" value="MEDIATOR OF RNA POLYMERASE II TRANSCRIPTION SUBUNIT 13"/>
    <property type="match status" value="1"/>
</dbReference>
<dbReference type="Proteomes" id="UP000769528">
    <property type="component" value="Unassembled WGS sequence"/>
</dbReference>
<evidence type="ECO:0000256" key="10">
    <source>
        <dbReference type="RuleBase" id="RU364134"/>
    </source>
</evidence>
<evidence type="ECO:0000256" key="2">
    <source>
        <dbReference type="ARBA" id="ARBA00009354"/>
    </source>
</evidence>
<dbReference type="EMBL" id="JAEUBF010000681">
    <property type="protein sequence ID" value="KAH3676105.1"/>
    <property type="molecule type" value="Genomic_DNA"/>
</dbReference>
<evidence type="ECO:0000256" key="3">
    <source>
        <dbReference type="ARBA" id="ARBA00019618"/>
    </source>
</evidence>
<keyword evidence="5 10" id="KW-0805">Transcription regulation</keyword>
<sequence>MDGKDPPYPDAKYELKQSEIKQFIFKSMCKSNTGSPSGLMSLLSVTFLRALKRVLTTNLSTRDELLPFGNAGFLPNQKFLIISPKLSYSGDLFISLSTKSHNFKRLIDLDHDSTDINSNYAIYLAPSGIRAYLTNDSIKKSQTTTPTNSSMIINMLQAYHGIKIDFESCVWINVIPNLIHINGMTPSISEYLKPINNTKFLSWPLELCFIQPPDLIENEFDRIDLLHEASNDPLSLIDDFVNLKATSSVKTPSTNTNNNTPINHPSIEPIRSYSSVPTITNQAHTPLVSQLQQQQQQQQQQPLSKSNVSDTPSIMETLVEPIAIDSENEQIEVQDKEHVEEQQGAEQTQDQTSAQHDEENVEVWDDLDQELFGEGNEVTDADFDFFDEDNNLNVGNSIPNDKNNNEITNDLRISGINNDKDDVDVNDEIDDKEIDSDDALQIDLASELELLTEQNTNDDFTIKEQQFPQQEEKGDEGEDDEFKTFDIPIHEMTLPTTPLYTDPGAPLPIQSPRALNKKKSIFSPLNFNPIIKLNVDDKYSNGGKFFFSMDKPKLISESSTPTIDFIDKIDIESDEEDEDDYEEDGDEEEYADQEDEIKTKEHDDHDDDIEIKDQLGQLEGLNITNEEAALTTESELALKTKGNKFSLEGTIEPDLKRLKTGELSRTFDAENIEAANSSKSDESATTTTATTNTNTSNAPNVIPFLLRPVSIHSIPDRFCKDPIELDNYDQEVIEELITQIVWDDDCLSDILPQSPQFGQNYPESIQRAIAQIFPDIHLTSLHEYSGIPSNEKFFENDNSTGQTNAITNNHLFNEISNNNNNNQNSDIDDDTKSKNENDHIHDIGKSPQSSFKGQDQSNVVSSNPNIPSVTSAIEGTSMTNNSDINTSANSPSITNSTNTASTTNITTSNTDSVVNKNGESDKSLFQIPEPKIMVKRLAQEISINATALSLWNAMSFAPLNNAKNSHLLMLSPDFLVEQSLNFIDSLVEIYQKCELGTLSKLETLKNPNGLILADFNAIEKSSIDSLNDLNISSLKNLSNEDILIIIPDFEQSLKSLMKIVKIYQSLKAAISTVLKLNEVPNISISLKIIPSSFITNNGVFSVLSINRLTKISLSIYNRLQDSTKPFTQISKPLPEKINFKLTKSPVASNILNEDIFIHLAYERSIDKKWYVASWTDNSCKFKEIKAWSCSIKSLDEIMNEIWDYTLKISETFNIGKKYLVLARLDGVIPDDELSQWKRLSSKSRDLMLIIVSVDLNPKFNLKLSNAQYPLNKIFTHSRRENDEDDTEEQEEELNIENRINSSSSNYKFESIPTVDSTTGLTPSNIFTPQNFINSPDLFTLNRFTNNESLSPSDFRSNSTGFGINGDNNNNNSNSHNITNKNNHYNNINNTNTNINNNNNNHLINHNTSINGNNSNNHHVNNNRNNKNFIVNLNDTIYGLIIDCPSSLSNSPNRLSIKTGYLIKPIAQSGNKLGTFEIHLLTCPNNFKPEELIRLLLIQLRRFSTIGLLYSINDENNCLIPWNIAAVKKCLNYLIHIKS</sequence>
<feature type="region of interest" description="Disordered" evidence="11">
    <location>
        <begin position="1277"/>
        <end position="1299"/>
    </location>
</feature>
<comment type="subunit">
    <text evidence="10">Component of the SRB8-11 complex, which itself associates with the Mediator complex.</text>
</comment>
<feature type="region of interest" description="Disordered" evidence="11">
    <location>
        <begin position="288"/>
        <end position="312"/>
    </location>
</feature>
<evidence type="ECO:0000313" key="14">
    <source>
        <dbReference type="EMBL" id="KAH3676105.1"/>
    </source>
</evidence>
<feature type="domain" description="Mediator complex subunit Med13 C-terminal" evidence="12">
    <location>
        <begin position="1125"/>
        <end position="1281"/>
    </location>
</feature>
<dbReference type="PANTHER" id="PTHR48249:SF3">
    <property type="entry name" value="MEDIATOR OF RNA POLYMERASE II TRANSCRIPTION SUBUNIT 13"/>
    <property type="match status" value="1"/>
</dbReference>
<feature type="region of interest" description="Disordered" evidence="11">
    <location>
        <begin position="1360"/>
        <end position="1397"/>
    </location>
</feature>
<dbReference type="Pfam" id="PF06333">
    <property type="entry name" value="Med13_C"/>
    <property type="match status" value="2"/>
</dbReference>
<dbReference type="InterPro" id="IPR009401">
    <property type="entry name" value="Med13_C"/>
</dbReference>
<evidence type="ECO:0000256" key="1">
    <source>
        <dbReference type="ARBA" id="ARBA00004123"/>
    </source>
</evidence>
<evidence type="ECO:0000259" key="12">
    <source>
        <dbReference type="Pfam" id="PF06333"/>
    </source>
</evidence>
<evidence type="ECO:0000256" key="6">
    <source>
        <dbReference type="ARBA" id="ARBA00023159"/>
    </source>
</evidence>
<feature type="compositionally biased region" description="Low complexity" evidence="11">
    <location>
        <begin position="248"/>
        <end position="266"/>
    </location>
</feature>
<evidence type="ECO:0000256" key="4">
    <source>
        <dbReference type="ARBA" id="ARBA00022491"/>
    </source>
</evidence>
<gene>
    <name evidence="14" type="ORF">WICMUC_002402</name>
</gene>
<feature type="compositionally biased region" description="Low complexity" evidence="11">
    <location>
        <begin position="884"/>
        <end position="910"/>
    </location>
</feature>
<dbReference type="GO" id="GO:0045944">
    <property type="term" value="P:positive regulation of transcription by RNA polymerase II"/>
    <property type="evidence" value="ECO:0007669"/>
    <property type="project" value="TreeGrafter"/>
</dbReference>
<feature type="region of interest" description="Disordered" evidence="11">
    <location>
        <begin position="456"/>
        <end position="480"/>
    </location>
</feature>
<comment type="similarity">
    <text evidence="2 10">Belongs to the Mediator complex subunit 13 family.</text>
</comment>
<feature type="compositionally biased region" description="Acidic residues" evidence="11">
    <location>
        <begin position="1282"/>
        <end position="1294"/>
    </location>
</feature>
<organism evidence="14 15">
    <name type="scientific">Wickerhamomyces mucosus</name>
    <dbReference type="NCBI Taxonomy" id="1378264"/>
    <lineage>
        <taxon>Eukaryota</taxon>
        <taxon>Fungi</taxon>
        <taxon>Dikarya</taxon>
        <taxon>Ascomycota</taxon>
        <taxon>Saccharomycotina</taxon>
        <taxon>Saccharomycetes</taxon>
        <taxon>Phaffomycetales</taxon>
        <taxon>Wickerhamomycetaceae</taxon>
        <taxon>Wickerhamomyces</taxon>
    </lineage>
</organism>
<keyword evidence="6 10" id="KW-0010">Activator</keyword>
<feature type="region of interest" description="Disordered" evidence="11">
    <location>
        <begin position="248"/>
        <end position="270"/>
    </location>
</feature>
<comment type="function">
    <text evidence="10">Component of the SRB8-11 complex. The SRB8-11 complex is a regulatory module of the Mediator complex which is itself involved in regulation of basal and activated RNA polymerase II-dependent transcription. The SRB8-11 complex may be involved in the transcriptional repression of a subset of genes regulated by Mediator. It may inhibit the association of the Mediator complex with RNA polymerase II to form the holoenzyme complex.</text>
</comment>
<keyword evidence="7 10" id="KW-0804">Transcription</keyword>
<feature type="region of interest" description="Disordered" evidence="11">
    <location>
        <begin position="812"/>
        <end position="918"/>
    </location>
</feature>
<keyword evidence="4 10" id="KW-0678">Repressor</keyword>
<feature type="compositionally biased region" description="Polar residues" evidence="11">
    <location>
        <begin position="456"/>
        <end position="469"/>
    </location>
</feature>
<name>A0A9P8PR12_9ASCO</name>
<feature type="compositionally biased region" description="Low complexity" evidence="11">
    <location>
        <begin position="683"/>
        <end position="695"/>
    </location>
</feature>
<dbReference type="Pfam" id="PF11597">
    <property type="entry name" value="Med13_N"/>
    <property type="match status" value="1"/>
</dbReference>
<feature type="compositionally biased region" description="Low complexity" evidence="11">
    <location>
        <begin position="1367"/>
        <end position="1397"/>
    </location>
</feature>
<evidence type="ECO:0000259" key="13">
    <source>
        <dbReference type="Pfam" id="PF11597"/>
    </source>
</evidence>
<comment type="caution">
    <text evidence="14">The sequence shown here is derived from an EMBL/GenBank/DDBJ whole genome shotgun (WGS) entry which is preliminary data.</text>
</comment>
<feature type="compositionally biased region" description="Polar residues" evidence="11">
    <location>
        <begin position="846"/>
        <end position="856"/>
    </location>
</feature>
<feature type="compositionally biased region" description="Low complexity" evidence="11">
    <location>
        <begin position="812"/>
        <end position="824"/>
    </location>
</feature>
<evidence type="ECO:0000256" key="5">
    <source>
        <dbReference type="ARBA" id="ARBA00023015"/>
    </source>
</evidence>
<keyword evidence="15" id="KW-1185">Reference proteome</keyword>
<feature type="compositionally biased region" description="Polar residues" evidence="11">
    <location>
        <begin position="344"/>
        <end position="354"/>
    </location>
</feature>
<evidence type="ECO:0000313" key="15">
    <source>
        <dbReference type="Proteomes" id="UP000769528"/>
    </source>
</evidence>
<feature type="domain" description="Mediator complex subunit Med13 C-terminal" evidence="12">
    <location>
        <begin position="1373"/>
        <end position="1526"/>
    </location>
</feature>
<feature type="compositionally biased region" description="Polar residues" evidence="11">
    <location>
        <begin position="873"/>
        <end position="883"/>
    </location>
</feature>
<evidence type="ECO:0000256" key="9">
    <source>
        <dbReference type="ARBA" id="ARBA00032008"/>
    </source>
</evidence>
<dbReference type="GO" id="GO:0016592">
    <property type="term" value="C:mediator complex"/>
    <property type="evidence" value="ECO:0007669"/>
    <property type="project" value="InterPro"/>
</dbReference>
<keyword evidence="8 10" id="KW-0539">Nucleus</keyword>
<feature type="compositionally biased region" description="Low complexity" evidence="11">
    <location>
        <begin position="290"/>
        <end position="301"/>
    </location>
</feature>
<feature type="compositionally biased region" description="Low complexity" evidence="11">
    <location>
        <begin position="857"/>
        <end position="871"/>
    </location>
</feature>
<evidence type="ECO:0000256" key="7">
    <source>
        <dbReference type="ARBA" id="ARBA00023163"/>
    </source>
</evidence>
<feature type="domain" description="Mediator complex subunit Med13 N-terminal" evidence="13">
    <location>
        <begin position="35"/>
        <end position="213"/>
    </location>
</feature>
<feature type="region of interest" description="Disordered" evidence="11">
    <location>
        <begin position="335"/>
        <end position="359"/>
    </location>
</feature>
<dbReference type="GO" id="GO:0003713">
    <property type="term" value="F:transcription coactivator activity"/>
    <property type="evidence" value="ECO:0007669"/>
    <property type="project" value="TreeGrafter"/>
</dbReference>
<proteinExistence type="inferred from homology"/>
<evidence type="ECO:0000256" key="8">
    <source>
        <dbReference type="ARBA" id="ARBA00023242"/>
    </source>
</evidence>
<dbReference type="InterPro" id="IPR051139">
    <property type="entry name" value="Mediator_complx_sub13"/>
</dbReference>
<reference evidence="14" key="1">
    <citation type="journal article" date="2021" name="Open Biol.">
        <title>Shared evolutionary footprints suggest mitochondrial oxidative damage underlies multiple complex I losses in fungi.</title>
        <authorList>
            <person name="Schikora-Tamarit M.A."/>
            <person name="Marcet-Houben M."/>
            <person name="Nosek J."/>
            <person name="Gabaldon T."/>
        </authorList>
    </citation>
    <scope>NUCLEOTIDE SEQUENCE</scope>
    <source>
        <strain evidence="14">CBS6341</strain>
    </source>
</reference>
<feature type="region of interest" description="Disordered" evidence="11">
    <location>
        <begin position="671"/>
        <end position="695"/>
    </location>
</feature>
<dbReference type="OrthoDB" id="103819at2759"/>
<feature type="compositionally biased region" description="Basic and acidic residues" evidence="11">
    <location>
        <begin position="830"/>
        <end position="844"/>
    </location>
</feature>
<feature type="region of interest" description="Disordered" evidence="11">
    <location>
        <begin position="570"/>
        <end position="608"/>
    </location>
</feature>
<feature type="compositionally biased region" description="Polar residues" evidence="11">
    <location>
        <begin position="302"/>
        <end position="312"/>
    </location>
</feature>
<dbReference type="InterPro" id="IPR021643">
    <property type="entry name" value="Mediator_Med13_N"/>
</dbReference>
<reference evidence="14" key="2">
    <citation type="submission" date="2021-01" db="EMBL/GenBank/DDBJ databases">
        <authorList>
            <person name="Schikora-Tamarit M.A."/>
        </authorList>
    </citation>
    <scope>NUCLEOTIDE SEQUENCE</scope>
    <source>
        <strain evidence="14">CBS6341</strain>
    </source>
</reference>
<accession>A0A9P8PR12</accession>
<feature type="compositionally biased region" description="Acidic residues" evidence="11">
    <location>
        <begin position="572"/>
        <end position="595"/>
    </location>
</feature>
<evidence type="ECO:0000256" key="11">
    <source>
        <dbReference type="SAM" id="MobiDB-lite"/>
    </source>
</evidence>
<protein>
    <recommendedName>
        <fullName evidence="3 10">Mediator of RNA polymerase II transcription subunit 13</fullName>
    </recommendedName>
    <alternativeName>
        <fullName evidence="9 10">Mediator complex subunit 13</fullName>
    </alternativeName>
</protein>
<comment type="subcellular location">
    <subcellularLocation>
        <location evidence="1 10">Nucleus</location>
    </subcellularLocation>
</comment>